<protein>
    <submittedName>
        <fullName evidence="6">Uncharacterized protein</fullName>
    </submittedName>
</protein>
<evidence type="ECO:0000256" key="3">
    <source>
        <dbReference type="ARBA" id="ARBA00022989"/>
    </source>
</evidence>
<feature type="transmembrane region" description="Helical" evidence="5">
    <location>
        <begin position="255"/>
        <end position="279"/>
    </location>
</feature>
<dbReference type="PANTHER" id="PTHR12570">
    <property type="match status" value="1"/>
</dbReference>
<sequence>MSEYWIFVIIALCGTALNGAGQSIQKYSFVQKDRLNNNNHIKEKQKNILKSTIGSALNSIFKYFQKNNKKCYFEKSENLDLINHNENNLCDDEGHFNGQEDSYKTLNQKKYFYGLNVLWILGITFCYTGEFMAITIPLSKLSIQTIAPLSSMCVISSLLCTSILKNQKITNREIAGIAFTVAGGIFIVFFTAINQSHSSIKFLSSEKLIQAFMKIPVLESSIVLYQLALILGFMNIAQLTGTIKWFTKKSSLKVIFYSSVASLLAVINLSISKIASVYVRARLLDPISNADNPFEAIFKKYFGSTSIIGFDKSNISDMMESNSLSGADVNSKLNILPYYLPESVSIFGFEISTYTLIILSVVFINSLVIEGNRQRGLSKYRPSVFRAFYFTTYMIVATVVDTFVFGELLPVREASQILLQTIGTGLIIFGFFLLCTDR</sequence>
<feature type="transmembrane region" description="Helical" evidence="5">
    <location>
        <begin position="6"/>
        <end position="24"/>
    </location>
</feature>
<keyword evidence="7" id="KW-1185">Reference proteome</keyword>
<dbReference type="AlphaFoldDB" id="A0A2T9YGE9"/>
<feature type="transmembrane region" description="Helical" evidence="5">
    <location>
        <begin position="387"/>
        <end position="405"/>
    </location>
</feature>
<keyword evidence="4 5" id="KW-0472">Membrane</keyword>
<dbReference type="EMBL" id="MBFT01000420">
    <property type="protein sequence ID" value="PVU91395.1"/>
    <property type="molecule type" value="Genomic_DNA"/>
</dbReference>
<feature type="transmembrane region" description="Helical" evidence="5">
    <location>
        <begin position="346"/>
        <end position="367"/>
    </location>
</feature>
<dbReference type="InterPro" id="IPR008521">
    <property type="entry name" value="Mg_trans_NIPA"/>
</dbReference>
<evidence type="ECO:0000256" key="2">
    <source>
        <dbReference type="ARBA" id="ARBA00022692"/>
    </source>
</evidence>
<evidence type="ECO:0000256" key="1">
    <source>
        <dbReference type="ARBA" id="ARBA00004141"/>
    </source>
</evidence>
<evidence type="ECO:0000313" key="6">
    <source>
        <dbReference type="EMBL" id="PVU91395.1"/>
    </source>
</evidence>
<keyword evidence="2 5" id="KW-0812">Transmembrane</keyword>
<keyword evidence="3 5" id="KW-1133">Transmembrane helix</keyword>
<dbReference type="Proteomes" id="UP000245699">
    <property type="component" value="Unassembled WGS sequence"/>
</dbReference>
<dbReference type="InterPro" id="IPR037185">
    <property type="entry name" value="EmrE-like"/>
</dbReference>
<feature type="transmembrane region" description="Helical" evidence="5">
    <location>
        <begin position="222"/>
        <end position="243"/>
    </location>
</feature>
<dbReference type="SUPFAM" id="SSF103481">
    <property type="entry name" value="Multidrug resistance efflux transporter EmrE"/>
    <property type="match status" value="1"/>
</dbReference>
<name>A0A2T9YGE9_9FUNG</name>
<evidence type="ECO:0000256" key="4">
    <source>
        <dbReference type="ARBA" id="ARBA00023136"/>
    </source>
</evidence>
<comment type="subcellular location">
    <subcellularLocation>
        <location evidence="1">Membrane</location>
        <topology evidence="1">Multi-pass membrane protein</topology>
    </subcellularLocation>
</comment>
<evidence type="ECO:0000313" key="7">
    <source>
        <dbReference type="Proteomes" id="UP000245699"/>
    </source>
</evidence>
<proteinExistence type="predicted"/>
<dbReference type="PANTHER" id="PTHR12570:SF65">
    <property type="entry name" value="MAGNESIUM TRANSPORTER NIPA9-RELATED"/>
    <property type="match status" value="1"/>
</dbReference>
<comment type="caution">
    <text evidence="6">The sequence shown here is derived from an EMBL/GenBank/DDBJ whole genome shotgun (WGS) entry which is preliminary data.</text>
</comment>
<accession>A0A2T9YGE9</accession>
<gene>
    <name evidence="6" type="ORF">BB559_004162</name>
</gene>
<dbReference type="GO" id="GO:0016020">
    <property type="term" value="C:membrane"/>
    <property type="evidence" value="ECO:0007669"/>
    <property type="project" value="UniProtKB-SubCell"/>
</dbReference>
<feature type="transmembrane region" description="Helical" evidence="5">
    <location>
        <begin position="146"/>
        <end position="164"/>
    </location>
</feature>
<feature type="transmembrane region" description="Helical" evidence="5">
    <location>
        <begin position="176"/>
        <end position="193"/>
    </location>
</feature>
<feature type="transmembrane region" description="Helical" evidence="5">
    <location>
        <begin position="111"/>
        <end position="134"/>
    </location>
</feature>
<dbReference type="GO" id="GO:0015095">
    <property type="term" value="F:magnesium ion transmembrane transporter activity"/>
    <property type="evidence" value="ECO:0007669"/>
    <property type="project" value="InterPro"/>
</dbReference>
<feature type="transmembrane region" description="Helical" evidence="5">
    <location>
        <begin position="417"/>
        <end position="435"/>
    </location>
</feature>
<evidence type="ECO:0000256" key="5">
    <source>
        <dbReference type="SAM" id="Phobius"/>
    </source>
</evidence>
<reference evidence="6 7" key="1">
    <citation type="journal article" date="2018" name="MBio">
        <title>Comparative Genomics Reveals the Core Gene Toolbox for the Fungus-Insect Symbiosis.</title>
        <authorList>
            <person name="Wang Y."/>
            <person name="Stata M."/>
            <person name="Wang W."/>
            <person name="Stajich J.E."/>
            <person name="White M.M."/>
            <person name="Moncalvo J.M."/>
        </authorList>
    </citation>
    <scope>NUCLEOTIDE SEQUENCE [LARGE SCALE GENOMIC DNA]</scope>
    <source>
        <strain evidence="6 7">AUS-77-4</strain>
    </source>
</reference>
<organism evidence="6 7">
    <name type="scientific">Furculomyces boomerangus</name>
    <dbReference type="NCBI Taxonomy" id="61424"/>
    <lineage>
        <taxon>Eukaryota</taxon>
        <taxon>Fungi</taxon>
        <taxon>Fungi incertae sedis</taxon>
        <taxon>Zoopagomycota</taxon>
        <taxon>Kickxellomycotina</taxon>
        <taxon>Harpellomycetes</taxon>
        <taxon>Harpellales</taxon>
        <taxon>Harpellaceae</taxon>
        <taxon>Furculomyces</taxon>
    </lineage>
</organism>